<protein>
    <submittedName>
        <fullName evidence="2">T9SS type B sorting domain-containing protein</fullName>
    </submittedName>
</protein>
<evidence type="ECO:0000313" key="3">
    <source>
        <dbReference type="Proteomes" id="UP001597480"/>
    </source>
</evidence>
<dbReference type="EMBL" id="JBHUMD010000028">
    <property type="protein sequence ID" value="MFD2603346.1"/>
    <property type="molecule type" value="Genomic_DNA"/>
</dbReference>
<organism evidence="2 3">
    <name type="scientific">Flavobacterium suzhouense</name>
    <dbReference type="NCBI Taxonomy" id="1529638"/>
    <lineage>
        <taxon>Bacteria</taxon>
        <taxon>Pseudomonadati</taxon>
        <taxon>Bacteroidota</taxon>
        <taxon>Flavobacteriia</taxon>
        <taxon>Flavobacteriales</taxon>
        <taxon>Flavobacteriaceae</taxon>
        <taxon>Flavobacterium</taxon>
    </lineage>
</organism>
<evidence type="ECO:0000256" key="1">
    <source>
        <dbReference type="SAM" id="SignalP"/>
    </source>
</evidence>
<evidence type="ECO:0000313" key="2">
    <source>
        <dbReference type="EMBL" id="MFD2603346.1"/>
    </source>
</evidence>
<dbReference type="Pfam" id="PF13585">
    <property type="entry name" value="CHU_C"/>
    <property type="match status" value="1"/>
</dbReference>
<accession>A0ABW5NW61</accession>
<reference evidence="3" key="1">
    <citation type="journal article" date="2019" name="Int. J. Syst. Evol. Microbiol.">
        <title>The Global Catalogue of Microorganisms (GCM) 10K type strain sequencing project: providing services to taxonomists for standard genome sequencing and annotation.</title>
        <authorList>
            <consortium name="The Broad Institute Genomics Platform"/>
            <consortium name="The Broad Institute Genome Sequencing Center for Infectious Disease"/>
            <person name="Wu L."/>
            <person name="Ma J."/>
        </authorList>
    </citation>
    <scope>NUCLEOTIDE SEQUENCE [LARGE SCALE GENOMIC DNA]</scope>
    <source>
        <strain evidence="3">KCTC 42107</strain>
    </source>
</reference>
<keyword evidence="3" id="KW-1185">Reference proteome</keyword>
<sequence length="1146" mass="125461">MNLNSHKRYLNEVYFVYMKYALAALLLFSSLLLSAQDFTVTAIPTNETCNGNGSISFSVQNAQPGANIIYIVYYLGPNGSSTPVLVHNSSATTVGGQQDGIYKVEAHQYTGTPQTEILPPTPPVQVTIEDNTAPLTFNLKPKGILCGNDGSITVEVLTGAAISYELNGANGTHIGPQSSNVFTGLTQNVVYSIVITNGCGVGIPHSLTLFEEIPDYAISSAQFPDIELPACDKLTIKNDLLSTNNVALTYPFTAKFTITHYDGTVSTYNQTITAGEATAATAILVTDYHYNEPCHYNIEFTDTCGTVIASDEFPIDVLLTGSGEMIELACLQKGLKYRFGKFYGPFTLEFVNPPAGFNPADYNAQYPGPYTAADMPIIFGDENNPLPFGDYTVKIHDTCNRTPDGVTPTVTLEIPEIEPTVITYPSTCIAGGSIDAFIPGLPMAEAAITAGPPEYSTTYDVDISQYIVNQNTIRDKVIVGGLPPGDYFIVMKDTCGVTYPPVPFKILPYKGDVSSYLSRPDCEVGYGSLALTGAANGYTYVEITAAPEAFSNDHPLPYEVTQYVIPSQGVYIDHLPPGQYKFKAHNDCDDDIEMTFANAVVPEYKITTEEYVLIPHCGSFDIFINHQSTGTAFVGFYLQLWDETTGKWRNPNPLGDEYEEGTQVLGYPVPGITLADSNALKLTNNTTHYNLIYPSGKFRVIKQFTTFGNGENLETTKFCTPTLYEFEYFGDLFVNGAVSLNCSGNSGDVLIDAVGVPPLTYKIVSHNGDPYLVDNGTNNVFSGLTSGVYTVEVSDPCNHTQPLTFNIAEIPPLVYVPHPSLLNGMSLCDQDGDNKESFNITPYTPIILDDQDPSDVTITYHTSLNEAESGINPIPDLSNLITGTATIYARATHDLSFDCAAVTWFKLTVNPMPVLNMKEKWGGCEGEDVTITADSGYPYYKWTNDSGTVNIIGPESITVSDEGNYTVTVKDDIGCEGSKTVEVVKSPIPVINTVTIKDWTDQDNVITVVMEPTAIPSSYLYSIDNIHFQNSPTFNNLPPGQYTIYVKDEFDCGLDTFDAYILTYPKFFTPNGDGINEYWKIYMSILEPDMLIYIYDRYGKLITGFGADSKGWDGTLNGYKLPATDYWFVVKRQNGQELKGHFSMIR</sequence>
<comment type="caution">
    <text evidence="2">The sequence shown here is derived from an EMBL/GenBank/DDBJ whole genome shotgun (WGS) entry which is preliminary data.</text>
</comment>
<dbReference type="Proteomes" id="UP001597480">
    <property type="component" value="Unassembled WGS sequence"/>
</dbReference>
<dbReference type="NCBIfam" id="TIGR04131">
    <property type="entry name" value="Bac_Flav_CTERM"/>
    <property type="match status" value="1"/>
</dbReference>
<feature type="signal peptide" evidence="1">
    <location>
        <begin position="1"/>
        <end position="35"/>
    </location>
</feature>
<dbReference type="RefSeq" id="WP_379822085.1">
    <property type="nucleotide sequence ID" value="NZ_JBHUMD010000028.1"/>
</dbReference>
<name>A0ABW5NW61_9FLAO</name>
<dbReference type="InterPro" id="IPR026341">
    <property type="entry name" value="T9SS_type_B"/>
</dbReference>
<feature type="chain" id="PRO_5046362228" evidence="1">
    <location>
        <begin position="36"/>
        <end position="1146"/>
    </location>
</feature>
<proteinExistence type="predicted"/>
<gene>
    <name evidence="2" type="ORF">ACFSR3_14885</name>
</gene>
<keyword evidence="1" id="KW-0732">Signal</keyword>